<evidence type="ECO:0000313" key="5">
    <source>
        <dbReference type="EMBL" id="CAF4775028.1"/>
    </source>
</evidence>
<dbReference type="InterPro" id="IPR008979">
    <property type="entry name" value="Galactose-bd-like_sf"/>
</dbReference>
<comment type="caution">
    <text evidence="5">The sequence shown here is derived from an EMBL/GenBank/DDBJ whole genome shotgun (WGS) entry which is preliminary data.</text>
</comment>
<gene>
    <name evidence="5" type="ORF">BYL167_LOCUS47070</name>
</gene>
<dbReference type="AlphaFoldDB" id="A0A8S3AZP2"/>
<feature type="non-terminal residue" evidence="5">
    <location>
        <position position="80"/>
    </location>
</feature>
<name>A0A8S3AZP2_9BILA</name>
<dbReference type="Proteomes" id="UP000681967">
    <property type="component" value="Unassembled WGS sequence"/>
</dbReference>
<organism evidence="5 6">
    <name type="scientific">Rotaria magnacalcarata</name>
    <dbReference type="NCBI Taxonomy" id="392030"/>
    <lineage>
        <taxon>Eukaryota</taxon>
        <taxon>Metazoa</taxon>
        <taxon>Spiralia</taxon>
        <taxon>Gnathifera</taxon>
        <taxon>Rotifera</taxon>
        <taxon>Eurotatoria</taxon>
        <taxon>Bdelloidea</taxon>
        <taxon>Philodinida</taxon>
        <taxon>Philodinidae</taxon>
        <taxon>Rotaria</taxon>
    </lineage>
</organism>
<keyword evidence="3" id="KW-0720">Serine protease</keyword>
<dbReference type="GO" id="GO:0043005">
    <property type="term" value="C:neuron projection"/>
    <property type="evidence" value="ECO:0007669"/>
    <property type="project" value="TreeGrafter"/>
</dbReference>
<dbReference type="GO" id="GO:0005615">
    <property type="term" value="C:extracellular space"/>
    <property type="evidence" value="ECO:0007669"/>
    <property type="project" value="TreeGrafter"/>
</dbReference>
<dbReference type="PROSITE" id="PS51829">
    <property type="entry name" value="P_HOMO_B"/>
    <property type="match status" value="1"/>
</dbReference>
<dbReference type="PANTHER" id="PTHR42884:SF13">
    <property type="entry name" value="NEUROENDOCRINE CONVERTASE 2"/>
    <property type="match status" value="1"/>
</dbReference>
<evidence type="ECO:0000256" key="3">
    <source>
        <dbReference type="ARBA" id="ARBA00022825"/>
    </source>
</evidence>
<dbReference type="Gene3D" id="2.60.120.260">
    <property type="entry name" value="Galactose-binding domain-like"/>
    <property type="match status" value="1"/>
</dbReference>
<sequence>KGFYKWPFMTTHAWAEQAQGTWTLEVSFDNEDNSNAPLSKQQNRTKYDREKSETLTTGDFFEWSLVLHGTKIAPYINQLP</sequence>
<dbReference type="PANTHER" id="PTHR42884">
    <property type="entry name" value="PROPROTEIN CONVERTASE SUBTILISIN/KEXIN-RELATED"/>
    <property type="match status" value="1"/>
</dbReference>
<dbReference type="GO" id="GO:0016020">
    <property type="term" value="C:membrane"/>
    <property type="evidence" value="ECO:0007669"/>
    <property type="project" value="TreeGrafter"/>
</dbReference>
<dbReference type="GO" id="GO:0016486">
    <property type="term" value="P:peptide hormone processing"/>
    <property type="evidence" value="ECO:0007669"/>
    <property type="project" value="TreeGrafter"/>
</dbReference>
<evidence type="ECO:0000256" key="1">
    <source>
        <dbReference type="ARBA" id="ARBA00022670"/>
    </source>
</evidence>
<evidence type="ECO:0000259" key="4">
    <source>
        <dbReference type="PROSITE" id="PS51829"/>
    </source>
</evidence>
<evidence type="ECO:0000256" key="2">
    <source>
        <dbReference type="ARBA" id="ARBA00022801"/>
    </source>
</evidence>
<keyword evidence="2" id="KW-0378">Hydrolase</keyword>
<dbReference type="Pfam" id="PF01483">
    <property type="entry name" value="P_proprotein"/>
    <property type="match status" value="1"/>
</dbReference>
<accession>A0A8S3AZP2</accession>
<proteinExistence type="predicted"/>
<dbReference type="InterPro" id="IPR002884">
    <property type="entry name" value="P_dom"/>
</dbReference>
<dbReference type="GO" id="GO:0004252">
    <property type="term" value="F:serine-type endopeptidase activity"/>
    <property type="evidence" value="ECO:0007669"/>
    <property type="project" value="InterPro"/>
</dbReference>
<feature type="non-terminal residue" evidence="5">
    <location>
        <position position="1"/>
    </location>
</feature>
<reference evidence="5" key="1">
    <citation type="submission" date="2021-02" db="EMBL/GenBank/DDBJ databases">
        <authorList>
            <person name="Nowell W R."/>
        </authorList>
    </citation>
    <scope>NUCLEOTIDE SEQUENCE</scope>
</reference>
<protein>
    <recommendedName>
        <fullName evidence="4">P/Homo B domain-containing protein</fullName>
    </recommendedName>
</protein>
<dbReference type="EMBL" id="CAJOBH010134500">
    <property type="protein sequence ID" value="CAF4775028.1"/>
    <property type="molecule type" value="Genomic_DNA"/>
</dbReference>
<evidence type="ECO:0000313" key="6">
    <source>
        <dbReference type="Proteomes" id="UP000681967"/>
    </source>
</evidence>
<dbReference type="SUPFAM" id="SSF49785">
    <property type="entry name" value="Galactose-binding domain-like"/>
    <property type="match status" value="1"/>
</dbReference>
<keyword evidence="1" id="KW-0645">Protease</keyword>
<feature type="domain" description="P/Homo B" evidence="4">
    <location>
        <begin position="1"/>
        <end position="73"/>
    </location>
</feature>